<evidence type="ECO:0000256" key="1">
    <source>
        <dbReference type="SAM" id="Phobius"/>
    </source>
</evidence>
<evidence type="ECO:0000313" key="2">
    <source>
        <dbReference type="EMBL" id="TMW65379.1"/>
    </source>
</evidence>
<dbReference type="Gene3D" id="3.80.10.10">
    <property type="entry name" value="Ribonuclease Inhibitor"/>
    <property type="match status" value="1"/>
</dbReference>
<keyword evidence="1" id="KW-1133">Transmembrane helix</keyword>
<keyword evidence="1" id="KW-0812">Transmembrane</keyword>
<gene>
    <name evidence="2" type="ORF">Poli38472_008021</name>
</gene>
<evidence type="ECO:0000313" key="3">
    <source>
        <dbReference type="Proteomes" id="UP000794436"/>
    </source>
</evidence>
<reference evidence="2" key="1">
    <citation type="submission" date="2019-03" db="EMBL/GenBank/DDBJ databases">
        <title>Long read genome sequence of the mycoparasitic Pythium oligandrum ATCC 38472 isolated from sugarbeet rhizosphere.</title>
        <authorList>
            <person name="Gaulin E."/>
        </authorList>
    </citation>
    <scope>NUCLEOTIDE SEQUENCE</scope>
    <source>
        <strain evidence="2">ATCC 38472_TT</strain>
    </source>
</reference>
<protein>
    <submittedName>
        <fullName evidence="2">Uncharacterized protein</fullName>
    </submittedName>
</protein>
<feature type="transmembrane region" description="Helical" evidence="1">
    <location>
        <begin position="51"/>
        <end position="77"/>
    </location>
</feature>
<name>A0A8K1CKU5_PYTOL</name>
<feature type="transmembrane region" description="Helical" evidence="1">
    <location>
        <begin position="97"/>
        <end position="117"/>
    </location>
</feature>
<dbReference type="AlphaFoldDB" id="A0A8K1CKU5"/>
<dbReference type="EMBL" id="SPLM01000037">
    <property type="protein sequence ID" value="TMW65379.1"/>
    <property type="molecule type" value="Genomic_DNA"/>
</dbReference>
<organism evidence="2 3">
    <name type="scientific">Pythium oligandrum</name>
    <name type="common">Mycoparasitic fungus</name>
    <dbReference type="NCBI Taxonomy" id="41045"/>
    <lineage>
        <taxon>Eukaryota</taxon>
        <taxon>Sar</taxon>
        <taxon>Stramenopiles</taxon>
        <taxon>Oomycota</taxon>
        <taxon>Peronosporomycetes</taxon>
        <taxon>Pythiales</taxon>
        <taxon>Pythiaceae</taxon>
        <taxon>Pythium</taxon>
    </lineage>
</organism>
<feature type="transmembrane region" description="Helical" evidence="1">
    <location>
        <begin position="182"/>
        <end position="201"/>
    </location>
</feature>
<feature type="transmembrane region" description="Helical" evidence="1">
    <location>
        <begin position="23"/>
        <end position="42"/>
    </location>
</feature>
<keyword evidence="1" id="KW-0472">Membrane</keyword>
<dbReference type="InterPro" id="IPR032675">
    <property type="entry name" value="LRR_dom_sf"/>
</dbReference>
<accession>A0A8K1CKU5</accession>
<proteinExistence type="predicted"/>
<dbReference type="SUPFAM" id="SSF52058">
    <property type="entry name" value="L domain-like"/>
    <property type="match status" value="1"/>
</dbReference>
<comment type="caution">
    <text evidence="2">The sequence shown here is derived from an EMBL/GenBank/DDBJ whole genome shotgun (WGS) entry which is preliminary data.</text>
</comment>
<dbReference type="Proteomes" id="UP000794436">
    <property type="component" value="Unassembled WGS sequence"/>
</dbReference>
<sequence length="538" mass="61008">MFLQSYQAYRLSRFVPRLWLNRVYVALVVLHCWSTPLIRIVFKRRVVLSRLYLLLGAALLDLFSTIGLAVILLTTYYKDYDPEIGGFPQSFWYNDEWVVNFFNEFHLVLVVSWIDLLNQILFYTGIIGAMENIKELLEQTRARARLQVGPTTTALATKEPSVGPVLRSNTLVTPPRHRFDRVAHTGLVIWGLVVLCLHVHGQTQQQLSQCLMQVRPWTATRPACVLLSMDCSQANVLGHEDDITPLWEVADPTAVTRIVIRHCPELRMPTILQTFHRLDTLKLCNCTIVNWADSAAITNQHHPVLTAIFVVRVNFPNGQLPPGMVSSDYPQSVYDSEFIVTNLRTLPDDLDTKWPHGGSIYIEMSQLEQFPSVLLRLEPTDLSLAVNHLTEFPVEAMQIPDMVFLSLAANPISTLETIPYTDVVDNGVLANLKLMETNVSSLPRWLDSLLDRGSPSQPSVNLHHSPFCWYVRELKNGTRLHFPAVDTTPEDELATVMLLSDVAAITQSVSCRYYFVTLYPLESEDEWSALTPVDRPSK</sequence>
<dbReference type="OrthoDB" id="91923at2759"/>
<keyword evidence="3" id="KW-1185">Reference proteome</keyword>